<proteinExistence type="predicted"/>
<dbReference type="InterPro" id="IPR036388">
    <property type="entry name" value="WH-like_DNA-bd_sf"/>
</dbReference>
<dbReference type="InterPro" id="IPR039420">
    <property type="entry name" value="WalR-like"/>
</dbReference>
<dbReference type="InterPro" id="IPR016032">
    <property type="entry name" value="Sig_transdc_resp-reg_C-effctor"/>
</dbReference>
<feature type="domain" description="Response regulatory" evidence="2">
    <location>
        <begin position="4"/>
        <end position="113"/>
    </location>
</feature>
<dbReference type="GO" id="GO:0003677">
    <property type="term" value="F:DNA binding"/>
    <property type="evidence" value="ECO:0007669"/>
    <property type="project" value="UniProtKB-KW"/>
</dbReference>
<organism evidence="3">
    <name type="scientific">freshwater metagenome</name>
    <dbReference type="NCBI Taxonomy" id="449393"/>
    <lineage>
        <taxon>unclassified sequences</taxon>
        <taxon>metagenomes</taxon>
        <taxon>ecological metagenomes</taxon>
    </lineage>
</organism>
<protein>
    <submittedName>
        <fullName evidence="3">Unannotated protein</fullName>
    </submittedName>
</protein>
<accession>A0A6J7QJ20</accession>
<dbReference type="InterPro" id="IPR011006">
    <property type="entry name" value="CheY-like_superfamily"/>
</dbReference>
<gene>
    <name evidence="3" type="ORF">UFOPK4061_01032</name>
</gene>
<reference evidence="3" key="1">
    <citation type="submission" date="2020-05" db="EMBL/GenBank/DDBJ databases">
        <authorList>
            <person name="Chiriac C."/>
            <person name="Salcher M."/>
            <person name="Ghai R."/>
            <person name="Kavagutti S V."/>
        </authorList>
    </citation>
    <scope>NUCLEOTIDE SEQUENCE</scope>
</reference>
<dbReference type="SUPFAM" id="SSF46894">
    <property type="entry name" value="C-terminal effector domain of the bipartite response regulators"/>
    <property type="match status" value="1"/>
</dbReference>
<dbReference type="InterPro" id="IPR001789">
    <property type="entry name" value="Sig_transdc_resp-reg_receiver"/>
</dbReference>
<sequence>MSYRILVVDDDGFTRMLLGSQLRELGHHVVGEAANSAEGMASAKVNKPDVIVVDLDLGEGPSGVDFALGARRLQPNVGILLLTSYVDVRLIGDFRPLPPGTVFMVKRSLTNVEAFESAIDMAVDSGSRRTLEKLHGDGSLDKLRDGQIEIMRLVACGYTNSEIASQRFLREASVGKAMARLIKQLNLPAGSERNPRVLITQAYFALIAGSAIPRG</sequence>
<dbReference type="CDD" id="cd00156">
    <property type="entry name" value="REC"/>
    <property type="match status" value="1"/>
</dbReference>
<dbReference type="Pfam" id="PF00072">
    <property type="entry name" value="Response_reg"/>
    <property type="match status" value="1"/>
</dbReference>
<dbReference type="SUPFAM" id="SSF52172">
    <property type="entry name" value="CheY-like"/>
    <property type="match status" value="1"/>
</dbReference>
<dbReference type="SMART" id="SM00448">
    <property type="entry name" value="REC"/>
    <property type="match status" value="1"/>
</dbReference>
<keyword evidence="1" id="KW-0238">DNA-binding</keyword>
<dbReference type="Gene3D" id="3.40.50.2300">
    <property type="match status" value="1"/>
</dbReference>
<dbReference type="PANTHER" id="PTHR43214">
    <property type="entry name" value="TWO-COMPONENT RESPONSE REGULATOR"/>
    <property type="match status" value="1"/>
</dbReference>
<dbReference type="EMBL" id="CAFBPD010000179">
    <property type="protein sequence ID" value="CAB5014362.1"/>
    <property type="molecule type" value="Genomic_DNA"/>
</dbReference>
<evidence type="ECO:0000256" key="1">
    <source>
        <dbReference type="ARBA" id="ARBA00023125"/>
    </source>
</evidence>
<dbReference type="Gene3D" id="1.10.10.10">
    <property type="entry name" value="Winged helix-like DNA-binding domain superfamily/Winged helix DNA-binding domain"/>
    <property type="match status" value="1"/>
</dbReference>
<dbReference type="GO" id="GO:0006355">
    <property type="term" value="P:regulation of DNA-templated transcription"/>
    <property type="evidence" value="ECO:0007669"/>
    <property type="project" value="InterPro"/>
</dbReference>
<dbReference type="PROSITE" id="PS50110">
    <property type="entry name" value="RESPONSE_REGULATORY"/>
    <property type="match status" value="1"/>
</dbReference>
<evidence type="ECO:0000313" key="3">
    <source>
        <dbReference type="EMBL" id="CAB5014362.1"/>
    </source>
</evidence>
<evidence type="ECO:0000259" key="2">
    <source>
        <dbReference type="PROSITE" id="PS50110"/>
    </source>
</evidence>
<dbReference type="GO" id="GO:0000160">
    <property type="term" value="P:phosphorelay signal transduction system"/>
    <property type="evidence" value="ECO:0007669"/>
    <property type="project" value="InterPro"/>
</dbReference>
<dbReference type="AlphaFoldDB" id="A0A6J7QJ20"/>
<name>A0A6J7QJ20_9ZZZZ</name>